<dbReference type="Gene3D" id="3.90.550.10">
    <property type="entry name" value="Spore Coat Polysaccharide Biosynthesis Protein SpsA, Chain A"/>
    <property type="match status" value="1"/>
</dbReference>
<evidence type="ECO:0000313" key="3">
    <source>
        <dbReference type="Proteomes" id="UP000247409"/>
    </source>
</evidence>
<feature type="transmembrane region" description="Helical" evidence="1">
    <location>
        <begin position="405"/>
        <end position="425"/>
    </location>
</feature>
<evidence type="ECO:0008006" key="4">
    <source>
        <dbReference type="Google" id="ProtNLM"/>
    </source>
</evidence>
<keyword evidence="1" id="KW-1133">Transmembrane helix</keyword>
<sequence>MTPGNKRESSSLMETVHSRCIFLRDTFSSTPNQCTHTGRLAINGLHVSVVTLVVLTFINLLHFPSLLQQSSVLDDNTNEHVVDPISNITVRIAGQCRRPIVYVGVDTRRHLLHHYDLYAIPIQRYSPQKMNWARVAIIRFALQRCRQSSWVVYSDTDAYIHSRPVLETRLRKEVPRTMHVVYQHGMWSLNSGFHAWRMSKTSRNIAKQWNQRYKPTKSFFAEQKALLGVCEHKHPGKTTGRPNGFLGWHLKGNARYKTDISNLGRFSCRYEYVIRNTVFIVVAVAVVAYHCCTSTAKNMARGTFRFVTGFRAVFVLFLFALTLYLLTASFSRKLYNAASESRRNFTHLLPGGRVMVAGGDLCNNAYYCVKRNWQHRFWAFVSRMPKRAVLVLFATVGVVEKSSLLYIYPVLVCLRAACWLWFRIYRPKRVAVRTM</sequence>
<dbReference type="InterPro" id="IPR029044">
    <property type="entry name" value="Nucleotide-diphossugar_trans"/>
</dbReference>
<protein>
    <recommendedName>
        <fullName evidence="4">Nucleotide-diphospho-sugar transferase domain-containing protein</fullName>
    </recommendedName>
</protein>
<dbReference type="AlphaFoldDB" id="A0A2V3IDH7"/>
<dbReference type="Proteomes" id="UP000247409">
    <property type="component" value="Unassembled WGS sequence"/>
</dbReference>
<gene>
    <name evidence="2" type="ORF">BWQ96_10214</name>
</gene>
<feature type="transmembrane region" description="Helical" evidence="1">
    <location>
        <begin position="40"/>
        <end position="61"/>
    </location>
</feature>
<evidence type="ECO:0000256" key="1">
    <source>
        <dbReference type="SAM" id="Phobius"/>
    </source>
</evidence>
<keyword evidence="1" id="KW-0472">Membrane</keyword>
<keyword evidence="3" id="KW-1185">Reference proteome</keyword>
<accession>A0A2V3IDH7</accession>
<evidence type="ECO:0000313" key="2">
    <source>
        <dbReference type="EMBL" id="PXF40088.1"/>
    </source>
</evidence>
<feature type="transmembrane region" description="Helical" evidence="1">
    <location>
        <begin position="309"/>
        <end position="326"/>
    </location>
</feature>
<proteinExistence type="predicted"/>
<feature type="transmembrane region" description="Helical" evidence="1">
    <location>
        <begin position="272"/>
        <end position="289"/>
    </location>
</feature>
<organism evidence="2 3">
    <name type="scientific">Gracilariopsis chorda</name>
    <dbReference type="NCBI Taxonomy" id="448386"/>
    <lineage>
        <taxon>Eukaryota</taxon>
        <taxon>Rhodophyta</taxon>
        <taxon>Florideophyceae</taxon>
        <taxon>Rhodymeniophycidae</taxon>
        <taxon>Gracilariales</taxon>
        <taxon>Gracilariaceae</taxon>
        <taxon>Gracilariopsis</taxon>
    </lineage>
</organism>
<reference evidence="2 3" key="1">
    <citation type="journal article" date="2018" name="Mol. Biol. Evol.">
        <title>Analysis of the draft genome of the red seaweed Gracilariopsis chorda provides insights into genome size evolution in Rhodophyta.</title>
        <authorList>
            <person name="Lee J."/>
            <person name="Yang E.C."/>
            <person name="Graf L."/>
            <person name="Yang J.H."/>
            <person name="Qiu H."/>
            <person name="Zel Zion U."/>
            <person name="Chan C.X."/>
            <person name="Stephens T.G."/>
            <person name="Weber A.P.M."/>
            <person name="Boo G.H."/>
            <person name="Boo S.M."/>
            <person name="Kim K.M."/>
            <person name="Shin Y."/>
            <person name="Jung M."/>
            <person name="Lee S.J."/>
            <person name="Yim H.S."/>
            <person name="Lee J.H."/>
            <person name="Bhattacharya D."/>
            <person name="Yoon H.S."/>
        </authorList>
    </citation>
    <scope>NUCLEOTIDE SEQUENCE [LARGE SCALE GENOMIC DNA]</scope>
    <source>
        <strain evidence="2 3">SKKU-2015</strain>
        <tissue evidence="2">Whole body</tissue>
    </source>
</reference>
<comment type="caution">
    <text evidence="2">The sequence shown here is derived from an EMBL/GenBank/DDBJ whole genome shotgun (WGS) entry which is preliminary data.</text>
</comment>
<dbReference type="EMBL" id="NBIV01000360">
    <property type="protein sequence ID" value="PXF40088.1"/>
    <property type="molecule type" value="Genomic_DNA"/>
</dbReference>
<keyword evidence="1" id="KW-0812">Transmembrane</keyword>
<name>A0A2V3IDH7_9FLOR</name>